<keyword evidence="1" id="KW-0812">Transmembrane</keyword>
<feature type="transmembrane region" description="Helical" evidence="1">
    <location>
        <begin position="40"/>
        <end position="62"/>
    </location>
</feature>
<sequence length="73" mass="8048">MLLMNVGNKTKSTAQAKCLSMIRASLFHTKLMGKDTMHNLPLCFVASGMLIMPQTLSTHLLLLSLHPGYSFVI</sequence>
<reference evidence="2" key="2">
    <citation type="journal article" date="2015" name="Data Brief">
        <title>Shoot transcriptome of the giant reed, Arundo donax.</title>
        <authorList>
            <person name="Barrero R.A."/>
            <person name="Guerrero F.D."/>
            <person name="Moolhuijzen P."/>
            <person name="Goolsby J.A."/>
            <person name="Tidwell J."/>
            <person name="Bellgard S.E."/>
            <person name="Bellgard M.I."/>
        </authorList>
    </citation>
    <scope>NUCLEOTIDE SEQUENCE</scope>
    <source>
        <tissue evidence="2">Shoot tissue taken approximately 20 cm above the soil surface</tissue>
    </source>
</reference>
<keyword evidence="1" id="KW-1133">Transmembrane helix</keyword>
<evidence type="ECO:0000313" key="2">
    <source>
        <dbReference type="EMBL" id="JAE21288.1"/>
    </source>
</evidence>
<dbReference type="EMBL" id="GBRH01176608">
    <property type="protein sequence ID" value="JAE21288.1"/>
    <property type="molecule type" value="Transcribed_RNA"/>
</dbReference>
<evidence type="ECO:0000256" key="1">
    <source>
        <dbReference type="SAM" id="Phobius"/>
    </source>
</evidence>
<name>A0A0A9GKR7_ARUDO</name>
<protein>
    <submittedName>
        <fullName evidence="2">Uncharacterized protein</fullName>
    </submittedName>
</protein>
<organism evidence="2">
    <name type="scientific">Arundo donax</name>
    <name type="common">Giant reed</name>
    <name type="synonym">Donax arundinaceus</name>
    <dbReference type="NCBI Taxonomy" id="35708"/>
    <lineage>
        <taxon>Eukaryota</taxon>
        <taxon>Viridiplantae</taxon>
        <taxon>Streptophyta</taxon>
        <taxon>Embryophyta</taxon>
        <taxon>Tracheophyta</taxon>
        <taxon>Spermatophyta</taxon>
        <taxon>Magnoliopsida</taxon>
        <taxon>Liliopsida</taxon>
        <taxon>Poales</taxon>
        <taxon>Poaceae</taxon>
        <taxon>PACMAD clade</taxon>
        <taxon>Arundinoideae</taxon>
        <taxon>Arundineae</taxon>
        <taxon>Arundo</taxon>
    </lineage>
</organism>
<accession>A0A0A9GKR7</accession>
<proteinExistence type="predicted"/>
<dbReference type="AlphaFoldDB" id="A0A0A9GKR7"/>
<reference evidence="2" key="1">
    <citation type="submission" date="2014-09" db="EMBL/GenBank/DDBJ databases">
        <authorList>
            <person name="Magalhaes I.L.F."/>
            <person name="Oliveira U."/>
            <person name="Santos F.R."/>
            <person name="Vidigal T.H.D.A."/>
            <person name="Brescovit A.D."/>
            <person name="Santos A.J."/>
        </authorList>
    </citation>
    <scope>NUCLEOTIDE SEQUENCE</scope>
    <source>
        <tissue evidence="2">Shoot tissue taken approximately 20 cm above the soil surface</tissue>
    </source>
</reference>
<keyword evidence="1" id="KW-0472">Membrane</keyword>